<dbReference type="Gene3D" id="3.10.20.370">
    <property type="match status" value="1"/>
</dbReference>
<comment type="caution">
    <text evidence="2">The sequence shown here is derived from an EMBL/GenBank/DDBJ whole genome shotgun (WGS) entry which is preliminary data.</text>
</comment>
<evidence type="ECO:0000313" key="2">
    <source>
        <dbReference type="EMBL" id="PFX11611.1"/>
    </source>
</evidence>
<evidence type="ECO:0000259" key="1">
    <source>
        <dbReference type="Pfam" id="PF17919"/>
    </source>
</evidence>
<dbReference type="AlphaFoldDB" id="A0A2B4R1T5"/>
<dbReference type="STRING" id="50429.A0A2B4R1T5"/>
<keyword evidence="3" id="KW-1185">Reference proteome</keyword>
<evidence type="ECO:0000313" key="3">
    <source>
        <dbReference type="Proteomes" id="UP000225706"/>
    </source>
</evidence>
<protein>
    <submittedName>
        <fullName evidence="2">Transposon Tf2-11 polyprotein</fullName>
    </submittedName>
</protein>
<dbReference type="Gene3D" id="3.30.70.270">
    <property type="match status" value="1"/>
</dbReference>
<dbReference type="FunFam" id="3.10.20.370:FF:000001">
    <property type="entry name" value="Retrovirus-related Pol polyprotein from transposon 17.6-like protein"/>
    <property type="match status" value="1"/>
</dbReference>
<dbReference type="Proteomes" id="UP000225706">
    <property type="component" value="Unassembled WGS sequence"/>
</dbReference>
<dbReference type="Pfam" id="PF17919">
    <property type="entry name" value="RT_RNaseH_2"/>
    <property type="match status" value="1"/>
</dbReference>
<dbReference type="PANTHER" id="PTHR37984">
    <property type="entry name" value="PROTEIN CBG26694"/>
    <property type="match status" value="1"/>
</dbReference>
<organism evidence="2 3">
    <name type="scientific">Stylophora pistillata</name>
    <name type="common">Smooth cauliflower coral</name>
    <dbReference type="NCBI Taxonomy" id="50429"/>
    <lineage>
        <taxon>Eukaryota</taxon>
        <taxon>Metazoa</taxon>
        <taxon>Cnidaria</taxon>
        <taxon>Anthozoa</taxon>
        <taxon>Hexacorallia</taxon>
        <taxon>Scleractinia</taxon>
        <taxon>Astrocoeniina</taxon>
        <taxon>Pocilloporidae</taxon>
        <taxon>Stylophora</taxon>
    </lineage>
</organism>
<reference evidence="3" key="1">
    <citation type="journal article" date="2017" name="bioRxiv">
        <title>Comparative analysis of the genomes of Stylophora pistillata and Acropora digitifera provides evidence for extensive differences between species of corals.</title>
        <authorList>
            <person name="Voolstra C.R."/>
            <person name="Li Y."/>
            <person name="Liew Y.J."/>
            <person name="Baumgarten S."/>
            <person name="Zoccola D."/>
            <person name="Flot J.-F."/>
            <person name="Tambutte S."/>
            <person name="Allemand D."/>
            <person name="Aranda M."/>
        </authorList>
    </citation>
    <scope>NUCLEOTIDE SEQUENCE [LARGE SCALE GENOMIC DNA]</scope>
</reference>
<proteinExistence type="predicted"/>
<name>A0A2B4R1T5_STYPI</name>
<gene>
    <name evidence="2" type="primary">Tf2-11</name>
    <name evidence="2" type="ORF">AWC38_SpisGene24582</name>
</gene>
<dbReference type="OrthoDB" id="775972at2759"/>
<dbReference type="PANTHER" id="PTHR37984:SF14">
    <property type="entry name" value="RIBONUCLEASE H"/>
    <property type="match status" value="1"/>
</dbReference>
<accession>A0A2B4R1T5</accession>
<dbReference type="InterPro" id="IPR041577">
    <property type="entry name" value="RT_RNaseH_2"/>
</dbReference>
<dbReference type="InterPro" id="IPR043128">
    <property type="entry name" value="Rev_trsase/Diguanyl_cyclase"/>
</dbReference>
<sequence>MLFQIYDGFLPNLSTTVHSLTQLLGKDHQWKWTEQCEAAFHKAKEMIISEQVLTHYDPSLPLRLACDAYPVGIGAVLSREINDGTERPIAFTSRTLTKTEQKYAQIDKEALSIVWGVKKFHMYLFGPPFTLYTDHRPLTSIFHPRKSIPVVTVARLEQYALFLAGYDYAIQYKNTKVHSNADGLSRPPLVTEAKDEEDVDPVGVFDLMQSDPLPVTVDNVRRETQIDPVLAQVHEMTRKGWPNNHHPVFNPYFVHKDEITLQSGYLMWGIRVIVPPELRPQVLKGIHQGHMGVVKMKALA</sequence>
<dbReference type="EMBL" id="LSMT01002121">
    <property type="protein sequence ID" value="PFX11611.1"/>
    <property type="molecule type" value="Genomic_DNA"/>
</dbReference>
<dbReference type="InterPro" id="IPR050951">
    <property type="entry name" value="Retrovirus_Pol_polyprotein"/>
</dbReference>
<dbReference type="SUPFAM" id="SSF56672">
    <property type="entry name" value="DNA/RNA polymerases"/>
    <property type="match status" value="1"/>
</dbReference>
<feature type="domain" description="Reverse transcriptase/retrotransposon-derived protein RNase H-like" evidence="1">
    <location>
        <begin position="32"/>
        <end position="131"/>
    </location>
</feature>
<dbReference type="CDD" id="cd09274">
    <property type="entry name" value="RNase_HI_RT_Ty3"/>
    <property type="match status" value="1"/>
</dbReference>
<dbReference type="InterPro" id="IPR043502">
    <property type="entry name" value="DNA/RNA_pol_sf"/>
</dbReference>